<dbReference type="WBParaSite" id="ACRNAN_scaffold4586.g25452.t1">
    <property type="protein sequence ID" value="ACRNAN_scaffold4586.g25452.t1"/>
    <property type="gene ID" value="ACRNAN_scaffold4586.g25452"/>
</dbReference>
<organism evidence="1 2">
    <name type="scientific">Acrobeloides nanus</name>
    <dbReference type="NCBI Taxonomy" id="290746"/>
    <lineage>
        <taxon>Eukaryota</taxon>
        <taxon>Metazoa</taxon>
        <taxon>Ecdysozoa</taxon>
        <taxon>Nematoda</taxon>
        <taxon>Chromadorea</taxon>
        <taxon>Rhabditida</taxon>
        <taxon>Tylenchina</taxon>
        <taxon>Cephalobomorpha</taxon>
        <taxon>Cephaloboidea</taxon>
        <taxon>Cephalobidae</taxon>
        <taxon>Acrobeloides</taxon>
    </lineage>
</organism>
<proteinExistence type="predicted"/>
<dbReference type="Gene3D" id="3.30.420.10">
    <property type="entry name" value="Ribonuclease H-like superfamily/Ribonuclease H"/>
    <property type="match status" value="1"/>
</dbReference>
<dbReference type="AlphaFoldDB" id="A0A914DYG7"/>
<reference evidence="2" key="1">
    <citation type="submission" date="2022-11" db="UniProtKB">
        <authorList>
            <consortium name="WormBaseParasite"/>
        </authorList>
    </citation>
    <scope>IDENTIFICATION</scope>
</reference>
<protein>
    <submittedName>
        <fullName evidence="2">Transposase</fullName>
    </submittedName>
</protein>
<sequence>MDRWVYREILSKNLLPYWKRNRAQFDEFQQDNDPKHASKDVARWFRHPRVNIPVMKFEAPRPWKKVQQQGQVVPSAARRVEQNPGGYPPRTCGVDAPKMKTVIKSKGYPTKY</sequence>
<evidence type="ECO:0000313" key="1">
    <source>
        <dbReference type="Proteomes" id="UP000887540"/>
    </source>
</evidence>
<evidence type="ECO:0000313" key="2">
    <source>
        <dbReference type="WBParaSite" id="ACRNAN_scaffold4586.g25452.t1"/>
    </source>
</evidence>
<dbReference type="GO" id="GO:0003676">
    <property type="term" value="F:nucleic acid binding"/>
    <property type="evidence" value="ECO:0007669"/>
    <property type="project" value="InterPro"/>
</dbReference>
<keyword evidence="1" id="KW-1185">Reference proteome</keyword>
<dbReference type="Proteomes" id="UP000887540">
    <property type="component" value="Unplaced"/>
</dbReference>
<name>A0A914DYG7_9BILA</name>
<accession>A0A914DYG7</accession>
<dbReference type="InterPro" id="IPR036397">
    <property type="entry name" value="RNaseH_sf"/>
</dbReference>